<organism evidence="3 4">
    <name type="scientific">Arthrobacter methylotrophus</name>
    <dbReference type="NCBI Taxonomy" id="121291"/>
    <lineage>
        <taxon>Bacteria</taxon>
        <taxon>Bacillati</taxon>
        <taxon>Actinomycetota</taxon>
        <taxon>Actinomycetes</taxon>
        <taxon>Micrococcales</taxon>
        <taxon>Micrococcaceae</taxon>
        <taxon>Arthrobacter</taxon>
    </lineage>
</organism>
<evidence type="ECO:0000313" key="3">
    <source>
        <dbReference type="EMBL" id="MFB9713164.1"/>
    </source>
</evidence>
<feature type="compositionally biased region" description="Basic and acidic residues" evidence="1">
    <location>
        <begin position="356"/>
        <end position="370"/>
    </location>
</feature>
<proteinExistence type="predicted"/>
<feature type="signal peptide" evidence="2">
    <location>
        <begin position="1"/>
        <end position="34"/>
    </location>
</feature>
<feature type="region of interest" description="Disordered" evidence="1">
    <location>
        <begin position="350"/>
        <end position="370"/>
    </location>
</feature>
<dbReference type="RefSeq" id="WP_345047578.1">
    <property type="nucleotide sequence ID" value="NZ_BAABED010000001.1"/>
</dbReference>
<evidence type="ECO:0000313" key="4">
    <source>
        <dbReference type="Proteomes" id="UP001589536"/>
    </source>
</evidence>
<dbReference type="Proteomes" id="UP001589536">
    <property type="component" value="Unassembled WGS sequence"/>
</dbReference>
<feature type="chain" id="PRO_5046555197" description="DUF4394 domain-containing protein" evidence="2">
    <location>
        <begin position="35"/>
        <end position="370"/>
    </location>
</feature>
<dbReference type="EMBL" id="JBHMBH010000008">
    <property type="protein sequence ID" value="MFB9713164.1"/>
    <property type="molecule type" value="Genomic_DNA"/>
</dbReference>
<evidence type="ECO:0008006" key="5">
    <source>
        <dbReference type="Google" id="ProtNLM"/>
    </source>
</evidence>
<reference evidence="3 4" key="1">
    <citation type="submission" date="2024-09" db="EMBL/GenBank/DDBJ databases">
        <authorList>
            <person name="Sun Q."/>
            <person name="Mori K."/>
        </authorList>
    </citation>
    <scope>NUCLEOTIDE SEQUENCE [LARGE SCALE GENOMIC DNA]</scope>
    <source>
        <strain evidence="3 4">JCM 13519</strain>
    </source>
</reference>
<protein>
    <recommendedName>
        <fullName evidence="5">DUF4394 domain-containing protein</fullName>
    </recommendedName>
</protein>
<keyword evidence="2" id="KW-0732">Signal</keyword>
<keyword evidence="4" id="KW-1185">Reference proteome</keyword>
<evidence type="ECO:0000256" key="2">
    <source>
        <dbReference type="SAM" id="SignalP"/>
    </source>
</evidence>
<feature type="region of interest" description="Disordered" evidence="1">
    <location>
        <begin position="214"/>
        <end position="236"/>
    </location>
</feature>
<gene>
    <name evidence="3" type="ORF">ACFFPI_03225</name>
</gene>
<dbReference type="SUPFAM" id="SSF63829">
    <property type="entry name" value="Calcium-dependent phosphotriesterase"/>
    <property type="match status" value="1"/>
</dbReference>
<name>A0ABV5UP04_9MICC</name>
<accession>A0ABV5UP04</accession>
<evidence type="ECO:0000256" key="1">
    <source>
        <dbReference type="SAM" id="MobiDB-lite"/>
    </source>
</evidence>
<comment type="caution">
    <text evidence="3">The sequence shown here is derived from an EMBL/GenBank/DDBJ whole genome shotgun (WGS) entry which is preliminary data.</text>
</comment>
<sequence>MPVTPNKLKRTSVVLVGAAFAASTLASVALPASAVEESEAHAPAAGFTVKTFSPAGAESAPDDITRMGDSVYVSFQNDVGPLGEASANGATASTVQQFSLDGKPGKSWQVTGKVDGLTADPEHHRLLLTANEDGNSSFSTLSPDQAKPLTTYTYSGLTHGGGTDAVSVVNGKILVSASAPADTSGPAAYSVALEGTTAKLTPFFGDSATATAANGPQAGKATTLGLTDPDSNTQVPASAPRFKNSFMLDAQADQQLIFTSNPGSGKQALQVLSVAQPLDDTVFAAHSDQTLLVTDPKDNKVFSITGPFKAGEAVSAVVPDAGPSYLANLDLGTGALAAIEDLASIQPKGLMFTGGDEDKQDSQDGKRAGQ</sequence>